<evidence type="ECO:0000313" key="3">
    <source>
        <dbReference type="EMBL" id="SDG52881.1"/>
    </source>
</evidence>
<dbReference type="OrthoDB" id="7912266at2"/>
<dbReference type="Proteomes" id="UP000199495">
    <property type="component" value="Unassembled WGS sequence"/>
</dbReference>
<dbReference type="Pfam" id="PF01970">
    <property type="entry name" value="TctA"/>
    <property type="match status" value="1"/>
</dbReference>
<evidence type="ECO:0000313" key="4">
    <source>
        <dbReference type="Proteomes" id="UP000199495"/>
    </source>
</evidence>
<dbReference type="PANTHER" id="PTHR35342">
    <property type="entry name" value="TRICARBOXYLIC TRANSPORT PROTEIN"/>
    <property type="match status" value="1"/>
</dbReference>
<dbReference type="AlphaFoldDB" id="A0A1G7V053"/>
<feature type="transmembrane region" description="Helical" evidence="1">
    <location>
        <begin position="320"/>
        <end position="339"/>
    </location>
</feature>
<keyword evidence="1" id="KW-0472">Membrane</keyword>
<feature type="transmembrane region" description="Helical" evidence="1">
    <location>
        <begin position="359"/>
        <end position="386"/>
    </location>
</feature>
<dbReference type="InterPro" id="IPR002823">
    <property type="entry name" value="DUF112_TM"/>
</dbReference>
<gene>
    <name evidence="3" type="ORF">SAMN04487974_103381</name>
</gene>
<name>A0A1G7V053_9HYPH</name>
<feature type="transmembrane region" description="Helical" evidence="1">
    <location>
        <begin position="138"/>
        <end position="158"/>
    </location>
</feature>
<feature type="transmembrane region" description="Helical" evidence="1">
    <location>
        <begin position="165"/>
        <end position="184"/>
    </location>
</feature>
<protein>
    <submittedName>
        <fullName evidence="3">Putative tricarboxylic transport membrane protein</fullName>
    </submittedName>
</protein>
<feature type="transmembrane region" description="Helical" evidence="1">
    <location>
        <begin position="109"/>
        <end position="132"/>
    </location>
</feature>
<keyword evidence="4" id="KW-1185">Reference proteome</keyword>
<keyword evidence="1" id="KW-0812">Transmembrane</keyword>
<feature type="transmembrane region" description="Helical" evidence="1">
    <location>
        <begin position="466"/>
        <end position="492"/>
    </location>
</feature>
<feature type="domain" description="DUF112" evidence="2">
    <location>
        <begin position="20"/>
        <end position="442"/>
    </location>
</feature>
<dbReference type="RefSeq" id="WP_090594621.1">
    <property type="nucleotide sequence ID" value="NZ_FNCS01000003.1"/>
</dbReference>
<sequence length="509" mass="52880">MDTFLLLLDGLAVATQPMNLVFALIGVLLGTAVGVMPGIGPALTVALLLPISLSFGATGSLIMFAGIYYGGMYGGAISSILLNTPGETASIMTAVEGNKMARSGRGGKALGAAAIGSFFGGTVGTIGIALVSPFMVSVALSFGPAEYFALMVLSFVTVSAAFGGSVARGLTALFIGLAIGLVGIDKLTGQPRLSFGVPELRDNISIAIVAVGLFAIGETLYIASKKIDVDETVEAIKGSVWLSFQDLKRCIFPYLRGAGLGFLFGPLPTGGAEIPTFLSYSTERKAAKGQSKAEFEGNKGAIEGVAGPEAANNASAAGTLIPLLTLGLPTSATAAMMLAGFQQYGLQPGPLLFTSNPTLVWGLVASLFIANFMLLILNLPFVGIWVRLLMIPRPWLYAGILTFATLGIVGAQGSAFALILLLFFGVIGFVMRRFGYPLAPVLVGAILGPLAEEQLRRGLMINRGDWTFLVTSPIALTIYAIAAAAVIGPILWRMMARDKSKTVFAMDGD</sequence>
<feature type="transmembrane region" description="Helical" evidence="1">
    <location>
        <begin position="204"/>
        <end position="223"/>
    </location>
</feature>
<dbReference type="STRING" id="440168.SAMN04487974_103381"/>
<evidence type="ECO:0000259" key="2">
    <source>
        <dbReference type="Pfam" id="PF01970"/>
    </source>
</evidence>
<reference evidence="3 4" key="1">
    <citation type="submission" date="2016-10" db="EMBL/GenBank/DDBJ databases">
        <authorList>
            <person name="de Groot N.N."/>
        </authorList>
    </citation>
    <scope>NUCLEOTIDE SEQUENCE [LARGE SCALE GENOMIC DNA]</scope>
    <source>
        <strain evidence="3 4">CGMCC 1.10267</strain>
    </source>
</reference>
<keyword evidence="1" id="KW-1133">Transmembrane helix</keyword>
<dbReference type="PANTHER" id="PTHR35342:SF5">
    <property type="entry name" value="TRICARBOXYLIC TRANSPORT PROTEIN"/>
    <property type="match status" value="1"/>
</dbReference>
<evidence type="ECO:0000256" key="1">
    <source>
        <dbReference type="SAM" id="Phobius"/>
    </source>
</evidence>
<organism evidence="3 4">
    <name type="scientific">Pelagibacterium luteolum</name>
    <dbReference type="NCBI Taxonomy" id="440168"/>
    <lineage>
        <taxon>Bacteria</taxon>
        <taxon>Pseudomonadati</taxon>
        <taxon>Pseudomonadota</taxon>
        <taxon>Alphaproteobacteria</taxon>
        <taxon>Hyphomicrobiales</taxon>
        <taxon>Devosiaceae</taxon>
        <taxon>Pelagibacterium</taxon>
    </lineage>
</organism>
<dbReference type="EMBL" id="FNCS01000003">
    <property type="protein sequence ID" value="SDG52881.1"/>
    <property type="molecule type" value="Genomic_DNA"/>
</dbReference>
<feature type="transmembrane region" description="Helical" evidence="1">
    <location>
        <begin position="398"/>
        <end position="431"/>
    </location>
</feature>
<proteinExistence type="predicted"/>
<accession>A0A1G7V053</accession>